<sequence>MNYVLVHSPLLGPASWAPVAALLDAAVPALHEMPPSGQAIVERVVASAGEGPVILVAHSNAGYFMPAVVGAMPRRVAACVFVDASLPARTGPTTGIVAPGALDRLRDRVVDGLLPPWTTWWPGADFAELVPDPLIRRAVEAEQPRIPLWYYEQRLPVPAGWDAVPCGYLRFSAHYAPAAAQAEDRGWLVEHLPGQHLHQLVDPRAVADRLTAMGTALSGRS</sequence>
<gene>
    <name evidence="1" type="ORF">GCM10009827_087120</name>
</gene>
<dbReference type="EMBL" id="BAAAQD010000023">
    <property type="protein sequence ID" value="GAA1552983.1"/>
    <property type="molecule type" value="Genomic_DNA"/>
</dbReference>
<dbReference type="Gene3D" id="3.40.50.1820">
    <property type="entry name" value="alpha/beta hydrolase"/>
    <property type="match status" value="1"/>
</dbReference>
<dbReference type="Proteomes" id="UP001501470">
    <property type="component" value="Unassembled WGS sequence"/>
</dbReference>
<evidence type="ECO:0000313" key="1">
    <source>
        <dbReference type="EMBL" id="GAA1552983.1"/>
    </source>
</evidence>
<dbReference type="InterPro" id="IPR029058">
    <property type="entry name" value="AB_hydrolase_fold"/>
</dbReference>
<evidence type="ECO:0000313" key="2">
    <source>
        <dbReference type="Proteomes" id="UP001501470"/>
    </source>
</evidence>
<keyword evidence="2" id="KW-1185">Reference proteome</keyword>
<comment type="caution">
    <text evidence="1">The sequence shown here is derived from an EMBL/GenBank/DDBJ whole genome shotgun (WGS) entry which is preliminary data.</text>
</comment>
<proteinExistence type="predicted"/>
<protein>
    <recommendedName>
        <fullName evidence="3">Alpha/beta hydrolase</fullName>
    </recommendedName>
</protein>
<accession>A0ABN2C674</accession>
<name>A0ABN2C674_9ACTN</name>
<reference evidence="1 2" key="1">
    <citation type="journal article" date="2019" name="Int. J. Syst. Evol. Microbiol.">
        <title>The Global Catalogue of Microorganisms (GCM) 10K type strain sequencing project: providing services to taxonomists for standard genome sequencing and annotation.</title>
        <authorList>
            <consortium name="The Broad Institute Genomics Platform"/>
            <consortium name="The Broad Institute Genome Sequencing Center for Infectious Disease"/>
            <person name="Wu L."/>
            <person name="Ma J."/>
        </authorList>
    </citation>
    <scope>NUCLEOTIDE SEQUENCE [LARGE SCALE GENOMIC DNA]</scope>
    <source>
        <strain evidence="1 2">JCM 15933</strain>
    </source>
</reference>
<dbReference type="SUPFAM" id="SSF53474">
    <property type="entry name" value="alpha/beta-Hydrolases"/>
    <property type="match status" value="1"/>
</dbReference>
<evidence type="ECO:0008006" key="3">
    <source>
        <dbReference type="Google" id="ProtNLM"/>
    </source>
</evidence>
<organism evidence="1 2">
    <name type="scientific">Dactylosporangium maewongense</name>
    <dbReference type="NCBI Taxonomy" id="634393"/>
    <lineage>
        <taxon>Bacteria</taxon>
        <taxon>Bacillati</taxon>
        <taxon>Actinomycetota</taxon>
        <taxon>Actinomycetes</taxon>
        <taxon>Micromonosporales</taxon>
        <taxon>Micromonosporaceae</taxon>
        <taxon>Dactylosporangium</taxon>
    </lineage>
</organism>
<dbReference type="RefSeq" id="WP_344509886.1">
    <property type="nucleotide sequence ID" value="NZ_BAAAQD010000023.1"/>
</dbReference>